<dbReference type="AlphaFoldDB" id="A0A8R2G7W4"/>
<dbReference type="PANTHER" id="PTHR11690">
    <property type="entry name" value="AMILORIDE-SENSITIVE SODIUM CHANNEL-RELATED"/>
    <property type="match status" value="1"/>
</dbReference>
<dbReference type="Pfam" id="PF00858">
    <property type="entry name" value="ASC"/>
    <property type="match status" value="1"/>
</dbReference>
<keyword evidence="4 12" id="KW-0894">Sodium channel</keyword>
<dbReference type="GO" id="GO:0015280">
    <property type="term" value="F:ligand-gated sodium channel activity"/>
    <property type="evidence" value="ECO:0007669"/>
    <property type="project" value="TreeGrafter"/>
</dbReference>
<reference evidence="15" key="1">
    <citation type="journal article" date="2008" name="Insect Biochem. Mol. Biol.">
        <title>The genome of a lepidopteran model insect, the silkworm Bombyx mori.</title>
        <authorList>
            <consortium name="International Silkworm Genome Consortium"/>
        </authorList>
    </citation>
    <scope>NUCLEOTIDE SEQUENCE [LARGE SCALE GENOMIC DNA]</scope>
    <source>
        <strain evidence="15">p50T</strain>
    </source>
</reference>
<evidence type="ECO:0000256" key="5">
    <source>
        <dbReference type="ARBA" id="ARBA00022692"/>
    </source>
</evidence>
<feature type="transmembrane region" description="Helical" evidence="13">
    <location>
        <begin position="25"/>
        <end position="46"/>
    </location>
</feature>
<evidence type="ECO:0000256" key="13">
    <source>
        <dbReference type="SAM" id="Phobius"/>
    </source>
</evidence>
<dbReference type="EnsemblMetazoa" id="XM_012690536.2">
    <property type="protein sequence ID" value="XP_012545990.2"/>
    <property type="gene ID" value="LOC105841657"/>
</dbReference>
<evidence type="ECO:0000256" key="12">
    <source>
        <dbReference type="RuleBase" id="RU000679"/>
    </source>
</evidence>
<protein>
    <submittedName>
        <fullName evidence="14">Uncharacterized protein</fullName>
    </submittedName>
</protein>
<dbReference type="InterPro" id="IPR001873">
    <property type="entry name" value="ENaC"/>
</dbReference>
<keyword evidence="9 13" id="KW-0472">Membrane</keyword>
<evidence type="ECO:0000256" key="8">
    <source>
        <dbReference type="ARBA" id="ARBA00023065"/>
    </source>
</evidence>
<evidence type="ECO:0000256" key="2">
    <source>
        <dbReference type="ARBA" id="ARBA00007193"/>
    </source>
</evidence>
<evidence type="ECO:0000256" key="7">
    <source>
        <dbReference type="ARBA" id="ARBA00023053"/>
    </source>
</evidence>
<accession>A0A8R2G7W4</accession>
<evidence type="ECO:0000256" key="11">
    <source>
        <dbReference type="ARBA" id="ARBA00023303"/>
    </source>
</evidence>
<evidence type="ECO:0000256" key="10">
    <source>
        <dbReference type="ARBA" id="ARBA00023201"/>
    </source>
</evidence>
<evidence type="ECO:0000256" key="9">
    <source>
        <dbReference type="ARBA" id="ARBA00023136"/>
    </source>
</evidence>
<keyword evidence="3 12" id="KW-0813">Transport</keyword>
<keyword evidence="10 12" id="KW-0739">Sodium transport</keyword>
<evidence type="ECO:0000313" key="15">
    <source>
        <dbReference type="Proteomes" id="UP000005204"/>
    </source>
</evidence>
<proteinExistence type="inferred from homology"/>
<comment type="similarity">
    <text evidence="2 12">Belongs to the amiloride-sensitive sodium channel (TC 1.A.6) family.</text>
</comment>
<comment type="subcellular location">
    <subcellularLocation>
        <location evidence="1">Membrane</location>
        <topology evidence="1">Multi-pass membrane protein</topology>
    </subcellularLocation>
</comment>
<dbReference type="PANTHER" id="PTHR11690:SF300">
    <property type="entry name" value="PICKPOCKET PROTEIN 19"/>
    <property type="match status" value="1"/>
</dbReference>
<keyword evidence="7" id="KW-0915">Sodium</keyword>
<reference evidence="14" key="2">
    <citation type="submission" date="2022-06" db="UniProtKB">
        <authorList>
            <consortium name="EnsemblMetazoa"/>
        </authorList>
    </citation>
    <scope>IDENTIFICATION</scope>
    <source>
        <strain evidence="14">p50T (Dazao)</strain>
    </source>
</reference>
<evidence type="ECO:0000256" key="1">
    <source>
        <dbReference type="ARBA" id="ARBA00004141"/>
    </source>
</evidence>
<keyword evidence="8 12" id="KW-0406">Ion transport</keyword>
<keyword evidence="11 12" id="KW-0407">Ion channel</keyword>
<dbReference type="Proteomes" id="UP000005204">
    <property type="component" value="Unassembled WGS sequence"/>
</dbReference>
<keyword evidence="5 12" id="KW-0812">Transmembrane</keyword>
<dbReference type="GO" id="GO:0005886">
    <property type="term" value="C:plasma membrane"/>
    <property type="evidence" value="ECO:0007669"/>
    <property type="project" value="TreeGrafter"/>
</dbReference>
<evidence type="ECO:0000313" key="14">
    <source>
        <dbReference type="EnsemblMetazoa" id="XP_012545990.2"/>
    </source>
</evidence>
<keyword evidence="15" id="KW-1185">Reference proteome</keyword>
<evidence type="ECO:0000256" key="3">
    <source>
        <dbReference type="ARBA" id="ARBA00022448"/>
    </source>
</evidence>
<name>A0A8R2G7W4_BOMMO</name>
<dbReference type="Gene3D" id="2.60.470.10">
    <property type="entry name" value="Acid-sensing ion channels like domains"/>
    <property type="match status" value="1"/>
</dbReference>
<evidence type="ECO:0000256" key="4">
    <source>
        <dbReference type="ARBA" id="ARBA00022461"/>
    </source>
</evidence>
<keyword evidence="6 13" id="KW-1133">Transmembrane helix</keyword>
<evidence type="ECO:0000256" key="6">
    <source>
        <dbReference type="ARBA" id="ARBA00022989"/>
    </source>
</evidence>
<sequence>MDLAGLLKEAQFHGAKRLFENRFRLLWTVALGVLFSCSVTVVWITIKRFLENPTFIVRMQSSQDVMPFPSVWICPEISFPEHKMDDFANKLNYPEDINASYFKSKLRQLAAFYSPDVVYNVRDLQRIEYVLYYNNLVDMEATGRRLMTSCEETLIRCRWNNAVVNCSSLFIMELTGDGFCCVFNGRSLKREMQEYEIHAKVEKKVFLTERFGLFSGLMLVVNQTQKLDSVDLSYKWLALQSSQHFVESTVNGTPLNPGTEKWVSYHFKGYQIADDAKSLSIILRQCRLAEEPLKYFPIYTNNDCDCPQACDVPSEQVITNTFYMNSEVQPLDTF</sequence>
<organism evidence="14 15">
    <name type="scientific">Bombyx mori</name>
    <name type="common">Silk moth</name>
    <dbReference type="NCBI Taxonomy" id="7091"/>
    <lineage>
        <taxon>Eukaryota</taxon>
        <taxon>Metazoa</taxon>
        <taxon>Ecdysozoa</taxon>
        <taxon>Arthropoda</taxon>
        <taxon>Hexapoda</taxon>
        <taxon>Insecta</taxon>
        <taxon>Pterygota</taxon>
        <taxon>Neoptera</taxon>
        <taxon>Endopterygota</taxon>
        <taxon>Lepidoptera</taxon>
        <taxon>Glossata</taxon>
        <taxon>Ditrysia</taxon>
        <taxon>Bombycoidea</taxon>
        <taxon>Bombycidae</taxon>
        <taxon>Bombycinae</taxon>
        <taxon>Bombyx</taxon>
    </lineage>
</organism>